<keyword evidence="1" id="KW-0675">Receptor</keyword>
<evidence type="ECO:0000313" key="1">
    <source>
        <dbReference type="EMBL" id="QBC65460.1"/>
    </source>
</evidence>
<proteinExistence type="evidence at transcript level"/>
<sequence length="306" mass="34746">MELLRLIPSKYSASSSSAKRLLHAQQSVARSCCLRDAIRIASFIHLRSSYSESNSPLTVAIAFEVLALGIDFRHHRRSGWQQSIARSHCLRDGTTIQTLPLFKRVSSCATVRCPKPRHYRKLQHRHRRESLKRSLPAIDYCFRDSSRHLYYPYCRSGHRNSDECLRDTFGHSHHRNHQIIRNSSLYVAQYDPFTVGGAFKLKRRSYSMRTSSHSTSTTTSIKITDHQSDNDQFCHLSSIISSTRSRKVGGKSLSSFIKSSTSILSRWAANHQPSLSSSLLVSTNQSNPTCLLEKAANINSSDRIHQ</sequence>
<gene>
    <name evidence="1" type="ORF">AAEL012385</name>
</gene>
<name>A0A411JKB9_AEDAE</name>
<organism evidence="1">
    <name type="scientific">Aedes aegypti</name>
    <name type="common">Yellowfever mosquito</name>
    <name type="synonym">Culex aegypti</name>
    <dbReference type="NCBI Taxonomy" id="7159"/>
    <lineage>
        <taxon>Eukaryota</taxon>
        <taxon>Metazoa</taxon>
        <taxon>Ecdysozoa</taxon>
        <taxon>Arthropoda</taxon>
        <taxon>Hexapoda</taxon>
        <taxon>Insecta</taxon>
        <taxon>Pterygota</taxon>
        <taxon>Neoptera</taxon>
        <taxon>Endopterygota</taxon>
        <taxon>Diptera</taxon>
        <taxon>Nematocera</taxon>
        <taxon>Culicoidea</taxon>
        <taxon>Culicidae</taxon>
        <taxon>Culicinae</taxon>
        <taxon>Aedini</taxon>
        <taxon>Aedes</taxon>
        <taxon>Stegomyia</taxon>
    </lineage>
</organism>
<dbReference type="AlphaFoldDB" id="A0A411JKB9"/>
<dbReference type="EMBL" id="MH810195">
    <property type="protein sequence ID" value="QBC65460.1"/>
    <property type="molecule type" value="mRNA"/>
</dbReference>
<accession>A0A411JKB9</accession>
<reference evidence="1" key="1">
    <citation type="journal article" date="2019" name="Cell">
        <title>Small-Molecule Agonists of Ae. aegypti Neuropeptide Y Receptor Block Mosquito Biting.</title>
        <authorList>
            <person name="Duvall L.B."/>
            <person name="Ramos-Espiritu L."/>
            <person name="Barsoum K.E."/>
            <person name="Glickman J.F."/>
            <person name="Vosshall L.B."/>
        </authorList>
    </citation>
    <scope>NUCLEOTIDE SEQUENCE</scope>
</reference>
<protein>
    <submittedName>
        <fullName evidence="1">MIP receptor</fullName>
    </submittedName>
</protein>